<feature type="region of interest" description="Disordered" evidence="2">
    <location>
        <begin position="263"/>
        <end position="293"/>
    </location>
</feature>
<reference evidence="4" key="1">
    <citation type="submission" date="2016-11" db="UniProtKB">
        <authorList>
            <consortium name="WormBaseParasite"/>
        </authorList>
    </citation>
    <scope>IDENTIFICATION</scope>
</reference>
<evidence type="ECO:0000256" key="1">
    <source>
        <dbReference type="SAM" id="Coils"/>
    </source>
</evidence>
<keyword evidence="1" id="KW-0175">Coiled coil</keyword>
<organism evidence="3 4">
    <name type="scientific">Meloidogyne hapla</name>
    <name type="common">Root-knot nematode worm</name>
    <dbReference type="NCBI Taxonomy" id="6305"/>
    <lineage>
        <taxon>Eukaryota</taxon>
        <taxon>Metazoa</taxon>
        <taxon>Ecdysozoa</taxon>
        <taxon>Nematoda</taxon>
        <taxon>Chromadorea</taxon>
        <taxon>Rhabditida</taxon>
        <taxon>Tylenchina</taxon>
        <taxon>Tylenchomorpha</taxon>
        <taxon>Tylenchoidea</taxon>
        <taxon>Meloidogynidae</taxon>
        <taxon>Meloidogyninae</taxon>
        <taxon>Meloidogyne</taxon>
    </lineage>
</organism>
<dbReference type="AlphaFoldDB" id="A0A1I8AXQ2"/>
<feature type="compositionally biased region" description="Polar residues" evidence="2">
    <location>
        <begin position="136"/>
        <end position="150"/>
    </location>
</feature>
<name>A0A1I8AXQ2_MELHA</name>
<evidence type="ECO:0000313" key="4">
    <source>
        <dbReference type="WBParaSite" id="MhA1_Contig104.frz3.gene25"/>
    </source>
</evidence>
<evidence type="ECO:0000256" key="2">
    <source>
        <dbReference type="SAM" id="MobiDB-lite"/>
    </source>
</evidence>
<keyword evidence="3" id="KW-1185">Reference proteome</keyword>
<accession>A0A1I8AXQ2</accession>
<dbReference type="Proteomes" id="UP000095281">
    <property type="component" value="Unplaced"/>
</dbReference>
<feature type="region of interest" description="Disordered" evidence="2">
    <location>
        <begin position="127"/>
        <end position="150"/>
    </location>
</feature>
<sequence length="620" mass="70556">MDEADYLIHDVDFVRCFMEIRSLAPFSYRTLMFSRTLDDQMSPLLSEILKVGYKTLLIGERAIGMSQTSSTFSEQSEARLIDFEECESSVSSNELSDTRHSIELYERQQILENDDEIIDDIPNLSTLNEEEDDIPGSSSGLSQQSEIDESNGNMAEQHLLSNKRKDNWPVEFIDIRPPPPPSIFPVYIENEQVINLDEQGSSEQNCNNIENNQNQQGQTSNFFEIEERNEAQEGNGLLINFDQRQSTSTLGDVYQSCLGSLKSGSTHSSNSNISSTNTNVGLNQAPNNSSNQQLQLVPLPPLRLSTFFASAPIVVRHNTSPRLSEPVEMHRIGLASSNSQGESLFGGQQQSNGIQSQIEFLEQRVDRLEQRNVQNNVQDDSLVCLDVRLDNIEERIDDRLVGMDEHSLSSNRIDSLETENVAIYQRISDIEKRMERIEHFIVKRESLMNYLNTLGQRNSDGELILNKRFNYTNSFKDLIFVGSSLGLQGIAIGASANFKVPTLQFIDEIIDHSIQTTNSGEMIPWLVINFSHSNKLDWPNNLLETDNHICSISNYEQTSTSSAYFQEQSLPNIKKRQIKNDKVIYTLRNMHSRSKFVVELYFESKSELYKRAHGFTLRRL</sequence>
<evidence type="ECO:0000313" key="3">
    <source>
        <dbReference type="Proteomes" id="UP000095281"/>
    </source>
</evidence>
<dbReference type="WBParaSite" id="MhA1_Contig104.frz3.gene25">
    <property type="protein sequence ID" value="MhA1_Contig104.frz3.gene25"/>
    <property type="gene ID" value="MhA1_Contig104.frz3.gene25"/>
</dbReference>
<feature type="coiled-coil region" evidence="1">
    <location>
        <begin position="351"/>
        <end position="378"/>
    </location>
</feature>
<proteinExistence type="predicted"/>
<protein>
    <submittedName>
        <fullName evidence="4">Uncharacterized protein</fullName>
    </submittedName>
</protein>